<feature type="non-terminal residue" evidence="2">
    <location>
        <position position="69"/>
    </location>
</feature>
<dbReference type="EMBL" id="BARW01042248">
    <property type="protein sequence ID" value="GAJ21194.1"/>
    <property type="molecule type" value="Genomic_DNA"/>
</dbReference>
<dbReference type="InterPro" id="IPR009057">
    <property type="entry name" value="Homeodomain-like_sf"/>
</dbReference>
<dbReference type="GO" id="GO:0043565">
    <property type="term" value="F:sequence-specific DNA binding"/>
    <property type="evidence" value="ECO:0007669"/>
    <property type="project" value="InterPro"/>
</dbReference>
<name>X1UUP2_9ZZZZ</name>
<proteinExistence type="predicted"/>
<dbReference type="SUPFAM" id="SSF46689">
    <property type="entry name" value="Homeodomain-like"/>
    <property type="match status" value="1"/>
</dbReference>
<gene>
    <name evidence="2" type="ORF">S12H4_62743</name>
</gene>
<reference evidence="2" key="1">
    <citation type="journal article" date="2014" name="Front. Microbiol.">
        <title>High frequency of phylogenetically diverse reductive dehalogenase-homologous genes in deep subseafloor sedimentary metagenomes.</title>
        <authorList>
            <person name="Kawai M."/>
            <person name="Futagami T."/>
            <person name="Toyoda A."/>
            <person name="Takaki Y."/>
            <person name="Nishi S."/>
            <person name="Hori S."/>
            <person name="Arai W."/>
            <person name="Tsubouchi T."/>
            <person name="Morono Y."/>
            <person name="Uchiyama I."/>
            <person name="Ito T."/>
            <person name="Fujiyama A."/>
            <person name="Inagaki F."/>
            <person name="Takami H."/>
        </authorList>
    </citation>
    <scope>NUCLEOTIDE SEQUENCE</scope>
    <source>
        <strain evidence="2">Expedition CK06-06</strain>
    </source>
</reference>
<accession>X1UUP2</accession>
<sequence>APSGKSLEEVEKDHILNVLNEAGGNYSKAARTLGISRVTLYNKIRTFRTSYRLGVNEKRWSYQYQLQKN</sequence>
<dbReference type="AlphaFoldDB" id="X1UUP2"/>
<dbReference type="PRINTS" id="PR01590">
    <property type="entry name" value="HTHFIS"/>
</dbReference>
<organism evidence="2">
    <name type="scientific">marine sediment metagenome</name>
    <dbReference type="NCBI Taxonomy" id="412755"/>
    <lineage>
        <taxon>unclassified sequences</taxon>
        <taxon>metagenomes</taxon>
        <taxon>ecological metagenomes</taxon>
    </lineage>
</organism>
<dbReference type="Gene3D" id="1.10.10.60">
    <property type="entry name" value="Homeodomain-like"/>
    <property type="match status" value="1"/>
</dbReference>
<evidence type="ECO:0000259" key="1">
    <source>
        <dbReference type="Pfam" id="PF02954"/>
    </source>
</evidence>
<comment type="caution">
    <text evidence="2">The sequence shown here is derived from an EMBL/GenBank/DDBJ whole genome shotgun (WGS) entry which is preliminary data.</text>
</comment>
<protein>
    <recommendedName>
        <fullName evidence="1">DNA binding HTH domain-containing protein</fullName>
    </recommendedName>
</protein>
<dbReference type="Pfam" id="PF02954">
    <property type="entry name" value="HTH_8"/>
    <property type="match status" value="1"/>
</dbReference>
<feature type="non-terminal residue" evidence="2">
    <location>
        <position position="1"/>
    </location>
</feature>
<dbReference type="InterPro" id="IPR002197">
    <property type="entry name" value="HTH_Fis"/>
</dbReference>
<evidence type="ECO:0000313" key="2">
    <source>
        <dbReference type="EMBL" id="GAJ21194.1"/>
    </source>
</evidence>
<feature type="domain" description="DNA binding HTH" evidence="1">
    <location>
        <begin position="6"/>
        <end position="45"/>
    </location>
</feature>